<keyword evidence="1" id="KW-1133">Transmembrane helix</keyword>
<feature type="transmembrane region" description="Helical" evidence="1">
    <location>
        <begin position="191"/>
        <end position="210"/>
    </location>
</feature>
<evidence type="ECO:0000313" key="3">
    <source>
        <dbReference type="EMBL" id="RYJ41826.1"/>
    </source>
</evidence>
<feature type="signal peptide" evidence="2">
    <location>
        <begin position="1"/>
        <end position="17"/>
    </location>
</feature>
<evidence type="ECO:0000256" key="1">
    <source>
        <dbReference type="SAM" id="Phobius"/>
    </source>
</evidence>
<organism evidence="3 4">
    <name type="scientific">Flavobacterium beibuense</name>
    <dbReference type="NCBI Taxonomy" id="657326"/>
    <lineage>
        <taxon>Bacteria</taxon>
        <taxon>Pseudomonadati</taxon>
        <taxon>Bacteroidota</taxon>
        <taxon>Flavobacteriia</taxon>
        <taxon>Flavobacteriales</taxon>
        <taxon>Flavobacteriaceae</taxon>
        <taxon>Flavobacterium</taxon>
    </lineage>
</organism>
<keyword evidence="1" id="KW-0812">Transmembrane</keyword>
<feature type="chain" id="PRO_5019233678" evidence="2">
    <location>
        <begin position="18"/>
        <end position="216"/>
    </location>
</feature>
<gene>
    <name evidence="3" type="ORF">NU09_2751</name>
</gene>
<name>A0A444W844_9FLAO</name>
<dbReference type="Proteomes" id="UP000289775">
    <property type="component" value="Unassembled WGS sequence"/>
</dbReference>
<comment type="caution">
    <text evidence="3">The sequence shown here is derived from an EMBL/GenBank/DDBJ whole genome shotgun (WGS) entry which is preliminary data.</text>
</comment>
<accession>A0A444W844</accession>
<proteinExistence type="predicted"/>
<dbReference type="PROSITE" id="PS51257">
    <property type="entry name" value="PROKAR_LIPOPROTEIN"/>
    <property type="match status" value="1"/>
</dbReference>
<keyword evidence="4" id="KW-1185">Reference proteome</keyword>
<keyword evidence="1" id="KW-0472">Membrane</keyword>
<protein>
    <submittedName>
        <fullName evidence="3">Uncharacterized protein</fullName>
    </submittedName>
</protein>
<dbReference type="AlphaFoldDB" id="A0A444W844"/>
<reference evidence="3 4" key="1">
    <citation type="submission" date="2014-12" db="EMBL/GenBank/DDBJ databases">
        <title>Genome sequence of Flavobacterium beibuense RSKm HC5.</title>
        <authorList>
            <person name="Kim J.F."/>
            <person name="Song J.Y."/>
            <person name="Kwak M.-J."/>
            <person name="Lee S.-W."/>
        </authorList>
    </citation>
    <scope>NUCLEOTIDE SEQUENCE [LARGE SCALE GENOMIC DNA]</scope>
    <source>
        <strain evidence="3 4">RSKm HC5</strain>
    </source>
</reference>
<evidence type="ECO:0000313" key="4">
    <source>
        <dbReference type="Proteomes" id="UP000289775"/>
    </source>
</evidence>
<dbReference type="EMBL" id="JUIW01000009">
    <property type="protein sequence ID" value="RYJ41826.1"/>
    <property type="molecule type" value="Genomic_DNA"/>
</dbReference>
<sequence length="216" mass="24561">MKLKVLFFFMITLSCFAQQDTLSTQKFDDFVSVKMQGEITKTDSILGMYDMKSRTALFEGSYYVFQKLIILNSEEEGIMPGDEESLYKYYGYMSKGFINTLEANSGYKLIDTTRVDIQGYKALKIRAGFKKKKAVEAIFLVLGTANYIISYTNQDEFNEKEKEIFFKSISISENNPGQFTGVSSAYRLGEMLGELSAVLVIIIIVVVLVIRSKKKK</sequence>
<keyword evidence="2" id="KW-0732">Signal</keyword>
<evidence type="ECO:0000256" key="2">
    <source>
        <dbReference type="SAM" id="SignalP"/>
    </source>
</evidence>